<reference evidence="1 2" key="1">
    <citation type="journal article" date="2019" name="Sci. Rep.">
        <title>Orb-weaving spider Araneus ventricosus genome elucidates the spidroin gene catalogue.</title>
        <authorList>
            <person name="Kono N."/>
            <person name="Nakamura H."/>
            <person name="Ohtoshi R."/>
            <person name="Moran D.A.P."/>
            <person name="Shinohara A."/>
            <person name="Yoshida Y."/>
            <person name="Fujiwara M."/>
            <person name="Mori M."/>
            <person name="Tomita M."/>
            <person name="Arakawa K."/>
        </authorList>
    </citation>
    <scope>NUCLEOTIDE SEQUENCE [LARGE SCALE GENOMIC DNA]</scope>
</reference>
<accession>A0A4Y2FSL4</accession>
<evidence type="ECO:0000313" key="2">
    <source>
        <dbReference type="Proteomes" id="UP000499080"/>
    </source>
</evidence>
<gene>
    <name evidence="1" type="ORF">AVEN_74172_1</name>
</gene>
<proteinExistence type="predicted"/>
<dbReference type="EMBL" id="BGPR01001030">
    <property type="protein sequence ID" value="GBM43455.1"/>
    <property type="molecule type" value="Genomic_DNA"/>
</dbReference>
<evidence type="ECO:0000313" key="1">
    <source>
        <dbReference type="EMBL" id="GBM43455.1"/>
    </source>
</evidence>
<dbReference type="AlphaFoldDB" id="A0A4Y2FSL4"/>
<dbReference type="Proteomes" id="UP000499080">
    <property type="component" value="Unassembled WGS sequence"/>
</dbReference>
<organism evidence="1 2">
    <name type="scientific">Araneus ventricosus</name>
    <name type="common">Orbweaver spider</name>
    <name type="synonym">Epeira ventricosa</name>
    <dbReference type="NCBI Taxonomy" id="182803"/>
    <lineage>
        <taxon>Eukaryota</taxon>
        <taxon>Metazoa</taxon>
        <taxon>Ecdysozoa</taxon>
        <taxon>Arthropoda</taxon>
        <taxon>Chelicerata</taxon>
        <taxon>Arachnida</taxon>
        <taxon>Araneae</taxon>
        <taxon>Araneomorphae</taxon>
        <taxon>Entelegynae</taxon>
        <taxon>Araneoidea</taxon>
        <taxon>Araneidae</taxon>
        <taxon>Araneus</taxon>
    </lineage>
</organism>
<comment type="caution">
    <text evidence="1">The sequence shown here is derived from an EMBL/GenBank/DDBJ whole genome shotgun (WGS) entry which is preliminary data.</text>
</comment>
<sequence length="104" mass="11876">MVWMQRFPKDYDSECHEVVPSTLGTSQYHRGLNLTTRVLGRTISDSYGASKRVSSCYRTVLKNLQAIGLSIRTFNRTGTASVILRLSHGWTQVVHKDDDYIERV</sequence>
<name>A0A4Y2FSL4_ARAVE</name>
<keyword evidence="2" id="KW-1185">Reference proteome</keyword>
<protein>
    <submittedName>
        <fullName evidence="1">Uncharacterized protein</fullName>
    </submittedName>
</protein>